<dbReference type="InterPro" id="IPR003599">
    <property type="entry name" value="Ig_sub"/>
</dbReference>
<organism evidence="3 4">
    <name type="scientific">Cirrhinus molitorella</name>
    <name type="common">mud carp</name>
    <dbReference type="NCBI Taxonomy" id="172907"/>
    <lineage>
        <taxon>Eukaryota</taxon>
        <taxon>Metazoa</taxon>
        <taxon>Chordata</taxon>
        <taxon>Craniata</taxon>
        <taxon>Vertebrata</taxon>
        <taxon>Euteleostomi</taxon>
        <taxon>Actinopterygii</taxon>
        <taxon>Neopterygii</taxon>
        <taxon>Teleostei</taxon>
        <taxon>Ostariophysi</taxon>
        <taxon>Cypriniformes</taxon>
        <taxon>Cyprinidae</taxon>
        <taxon>Labeoninae</taxon>
        <taxon>Labeonini</taxon>
        <taxon>Cirrhinus</taxon>
    </lineage>
</organism>
<feature type="non-terminal residue" evidence="3">
    <location>
        <position position="1"/>
    </location>
</feature>
<feature type="transmembrane region" description="Helical" evidence="1">
    <location>
        <begin position="520"/>
        <end position="540"/>
    </location>
</feature>
<comment type="caution">
    <text evidence="3">The sequence shown here is derived from an EMBL/GenBank/DDBJ whole genome shotgun (WGS) entry which is preliminary data.</text>
</comment>
<keyword evidence="1" id="KW-0472">Membrane</keyword>
<evidence type="ECO:0000313" key="4">
    <source>
        <dbReference type="Proteomes" id="UP001558613"/>
    </source>
</evidence>
<dbReference type="InterPro" id="IPR013783">
    <property type="entry name" value="Ig-like_fold"/>
</dbReference>
<dbReference type="PANTHER" id="PTHR21063:SF4">
    <property type="entry name" value="CD48 ANTIGEN-RELATED"/>
    <property type="match status" value="1"/>
</dbReference>
<dbReference type="Gene3D" id="2.60.40.10">
    <property type="entry name" value="Immunoglobulins"/>
    <property type="match status" value="5"/>
</dbReference>
<dbReference type="SUPFAM" id="SSF48726">
    <property type="entry name" value="Immunoglobulin"/>
    <property type="match status" value="5"/>
</dbReference>
<name>A0ABR3LK12_9TELE</name>
<reference evidence="3 4" key="1">
    <citation type="submission" date="2023-09" db="EMBL/GenBank/DDBJ databases">
        <authorList>
            <person name="Wang M."/>
        </authorList>
    </citation>
    <scope>NUCLEOTIDE SEQUENCE [LARGE SCALE GENOMIC DNA]</scope>
    <source>
        <strain evidence="3">GT-2023</strain>
        <tissue evidence="3">Liver</tissue>
    </source>
</reference>
<evidence type="ECO:0000259" key="2">
    <source>
        <dbReference type="PROSITE" id="PS50835"/>
    </source>
</evidence>
<gene>
    <name evidence="3" type="ORF">QQF64_019855</name>
</gene>
<feature type="domain" description="Ig-like" evidence="2">
    <location>
        <begin position="417"/>
        <end position="502"/>
    </location>
</feature>
<dbReference type="SMART" id="SM00409">
    <property type="entry name" value="IG"/>
    <property type="match status" value="4"/>
</dbReference>
<dbReference type="InterPro" id="IPR036179">
    <property type="entry name" value="Ig-like_dom_sf"/>
</dbReference>
<dbReference type="Proteomes" id="UP001558613">
    <property type="component" value="Unassembled WGS sequence"/>
</dbReference>
<dbReference type="PANTHER" id="PTHR21063">
    <property type="entry name" value="LFA-3"/>
    <property type="match status" value="1"/>
</dbReference>
<accession>A0ABR3LK12</accession>
<keyword evidence="1" id="KW-1133">Transmembrane helix</keyword>
<evidence type="ECO:0000256" key="1">
    <source>
        <dbReference type="SAM" id="Phobius"/>
    </source>
</evidence>
<keyword evidence="1" id="KW-0812">Transmembrane</keyword>
<sequence length="577" mass="65428">VYDDDDEVKSVSVFKGDSVTLNTSVTELKDDDLIQWRFGIEITLIAKINKRADSIAVYDDVLDGRFRDRLKLDNQTGSLTITNTTTEHAGRYLLIIKRMTIIFTLTVIEIEFVLVEEGHSVTLNSGLTEIMDVDLIQWTFWIEDTLIVKINKRVDSITVYDDVLDGRFRDRLKVDKQSGSLTITNTTIEHAGHYGLLINHVKIYFLLIVYYKILVIEGNSVTLNSGLAEMVDDDVIQWKLWIENTLIVDINVAAESITVYDNHIYGRFRDRLKVDDQTGSLTITNTRFQHAGRYELQINHITIYFFLTVLREVPAMEGDSVTLNSGRTEIMDDDLIQWRFWMEVTLLAEINKQTNRFTVYDDVLDGRFRHKLKLDKQTGSLTITNITTEHDGLHYVEINISSRSFFYLTVYARLPVPVISRDCSSSSSSSSSSSCSLLCSVVNMEHVTLSWFKGNSLLSSISVSDLSISLSLPLEVEYQDKNSYSCVLNNPISNQTQHLDIGKLCHTCSESVLCCGPTEAVIRLVLSALVGVATVILLVYDIRSRRAEQDQVHVHMQEVLKSKAESSFSVSFQCPSF</sequence>
<keyword evidence="4" id="KW-1185">Reference proteome</keyword>
<dbReference type="InterPro" id="IPR007110">
    <property type="entry name" value="Ig-like_dom"/>
</dbReference>
<dbReference type="EMBL" id="JAYMGO010000022">
    <property type="protein sequence ID" value="KAL1252059.1"/>
    <property type="molecule type" value="Genomic_DNA"/>
</dbReference>
<protein>
    <recommendedName>
        <fullName evidence="2">Ig-like domain-containing protein</fullName>
    </recommendedName>
</protein>
<evidence type="ECO:0000313" key="3">
    <source>
        <dbReference type="EMBL" id="KAL1252059.1"/>
    </source>
</evidence>
<dbReference type="PROSITE" id="PS50835">
    <property type="entry name" value="IG_LIKE"/>
    <property type="match status" value="1"/>
</dbReference>
<proteinExistence type="predicted"/>